<dbReference type="Proteomes" id="UP001196980">
    <property type="component" value="Unassembled WGS sequence"/>
</dbReference>
<comment type="caution">
    <text evidence="1">The sequence shown here is derived from an EMBL/GenBank/DDBJ whole genome shotgun (WGS) entry which is preliminary data.</text>
</comment>
<keyword evidence="2" id="KW-1185">Reference proteome</keyword>
<dbReference type="RefSeq" id="WP_218254147.1">
    <property type="nucleotide sequence ID" value="NZ_JABXWD010000646.1"/>
</dbReference>
<accession>A0ABS6S3U9</accession>
<dbReference type="EMBL" id="JABXWD010000646">
    <property type="protein sequence ID" value="MBV6343532.1"/>
    <property type="molecule type" value="Genomic_DNA"/>
</dbReference>
<name>A0ABS6S3U9_9BACT</name>
<sequence length="301" mass="32073">MSDQFGVSTEQNLLTGGDGAKLYGWNVLNSANASAMDVNITYTGNLRITSSTTTTDAPMTHPFVYQEILGDFDIDIALYQINAGLFQGLMCRDVNASAGEDWIAIGWDASQNLWWGDVTNNTSTSGNLSSTNVYVRLARVGNTFTAYRKLNPGDSWTSAKVFTRSDFAGHTLQVGLYQKRSAATATVRFDYFQGTYNGAGATITAALTWPKPSSSGESTQAGNFCSLYLSPVELAAFGDAGSYTFGAATIPKPVVSAETSPLIDSDITFPSLSSTGEIPPVNAAWTEDNPLIINGNVLKGL</sequence>
<feature type="non-terminal residue" evidence="1">
    <location>
        <position position="301"/>
    </location>
</feature>
<gene>
    <name evidence="1" type="ORF">HWQ67_18335</name>
</gene>
<organism evidence="1 2">
    <name type="scientific">Candidatus Magnetobacterium casense</name>
    <dbReference type="NCBI Taxonomy" id="1455061"/>
    <lineage>
        <taxon>Bacteria</taxon>
        <taxon>Pseudomonadati</taxon>
        <taxon>Nitrospirota</taxon>
        <taxon>Thermodesulfovibrionia</taxon>
        <taxon>Thermodesulfovibrionales</taxon>
        <taxon>Candidatus Magnetobacteriaceae</taxon>
        <taxon>Candidatus Magnetobacterium</taxon>
    </lineage>
</organism>
<reference evidence="1 2" key="1">
    <citation type="journal article" date="2020" name="J Geophys Res Biogeosci">
        <title>Magnetotaxis as an Adaptation to Enable Bacterial Shuttling of Microbial Sulfur and Sulfur Cycling Across Aquatic Oxic#Anoxic Interfaces.</title>
        <authorList>
            <person name="Li J."/>
            <person name="Liu P."/>
            <person name="Wang J."/>
            <person name="Roberts A.P."/>
            <person name="Pan Y."/>
        </authorList>
    </citation>
    <scope>NUCLEOTIDE SEQUENCE [LARGE SCALE GENOMIC DNA]</scope>
    <source>
        <strain evidence="1 2">MYR-1_YQ</strain>
    </source>
</reference>
<protein>
    <submittedName>
        <fullName evidence="1">Uncharacterized protein</fullName>
    </submittedName>
</protein>
<proteinExistence type="predicted"/>
<evidence type="ECO:0000313" key="2">
    <source>
        <dbReference type="Proteomes" id="UP001196980"/>
    </source>
</evidence>
<evidence type="ECO:0000313" key="1">
    <source>
        <dbReference type="EMBL" id="MBV6343532.1"/>
    </source>
</evidence>